<reference evidence="1" key="1">
    <citation type="journal article" date="2022" name="bioRxiv">
        <title>Population genetic analysis of Ophidiomyces ophidiicola, the causative agent of snake fungal disease, indicates recent introductions to the USA.</title>
        <authorList>
            <person name="Ladner J.T."/>
            <person name="Palmer J.M."/>
            <person name="Ettinger C.L."/>
            <person name="Stajich J.E."/>
            <person name="Farrell T.M."/>
            <person name="Glorioso B.M."/>
            <person name="Lawson B."/>
            <person name="Price S.J."/>
            <person name="Stengle A.G."/>
            <person name="Grear D.A."/>
            <person name="Lorch J.M."/>
        </authorList>
    </citation>
    <scope>NUCLEOTIDE SEQUENCE</scope>
    <source>
        <strain evidence="1">NWHC 24266-5</strain>
    </source>
</reference>
<name>A0ACB8UY62_9EURO</name>
<protein>
    <submittedName>
        <fullName evidence="1">Uncharacterized protein</fullName>
    </submittedName>
</protein>
<evidence type="ECO:0000313" key="1">
    <source>
        <dbReference type="EMBL" id="KAI2387930.1"/>
    </source>
</evidence>
<comment type="caution">
    <text evidence="1">The sequence shown here is derived from an EMBL/GenBank/DDBJ whole genome shotgun (WGS) entry which is preliminary data.</text>
</comment>
<accession>A0ACB8UY62</accession>
<dbReference type="EMBL" id="JALBCA010000035">
    <property type="protein sequence ID" value="KAI2387930.1"/>
    <property type="molecule type" value="Genomic_DNA"/>
</dbReference>
<gene>
    <name evidence="1" type="ORF">LOY88_002889</name>
</gene>
<proteinExistence type="predicted"/>
<organism evidence="1">
    <name type="scientific">Ophidiomyces ophidiicola</name>
    <dbReference type="NCBI Taxonomy" id="1387563"/>
    <lineage>
        <taxon>Eukaryota</taxon>
        <taxon>Fungi</taxon>
        <taxon>Dikarya</taxon>
        <taxon>Ascomycota</taxon>
        <taxon>Pezizomycotina</taxon>
        <taxon>Eurotiomycetes</taxon>
        <taxon>Eurotiomycetidae</taxon>
        <taxon>Onygenales</taxon>
        <taxon>Onygenaceae</taxon>
        <taxon>Ophidiomyces</taxon>
    </lineage>
</organism>
<sequence>MSREILDSLSPDQVAALPFPWFKPFFIGLCRKYVATQEIAEAIAAEFLVDGMDINEDWCQNHFASENHEPNFVLGLVGGKGSRVDDFSLNMVTYLSKLMRPNRFKVLQVFDADK</sequence>